<feature type="region of interest" description="Disordered" evidence="1">
    <location>
        <begin position="140"/>
        <end position="171"/>
    </location>
</feature>
<evidence type="ECO:0000313" key="4">
    <source>
        <dbReference type="Proteomes" id="UP000029385"/>
    </source>
</evidence>
<protein>
    <recommendedName>
        <fullName evidence="5">Ig-like domain-containing protein</fullName>
    </recommendedName>
</protein>
<gene>
    <name evidence="3" type="ORF">N789_10500</name>
</gene>
<keyword evidence="4" id="KW-1185">Reference proteome</keyword>
<evidence type="ECO:0000256" key="1">
    <source>
        <dbReference type="SAM" id="MobiDB-lite"/>
    </source>
</evidence>
<evidence type="ECO:0000256" key="2">
    <source>
        <dbReference type="SAM" id="SignalP"/>
    </source>
</evidence>
<evidence type="ECO:0000313" key="3">
    <source>
        <dbReference type="EMBL" id="KFN43698.1"/>
    </source>
</evidence>
<feature type="chain" id="PRO_5001870544" description="Ig-like domain-containing protein" evidence="2">
    <location>
        <begin position="32"/>
        <end position="366"/>
    </location>
</feature>
<dbReference type="AlphaFoldDB" id="A0A091AU14"/>
<accession>A0A091AU14</accession>
<keyword evidence="2" id="KW-0732">Signal</keyword>
<comment type="caution">
    <text evidence="3">The sequence shown here is derived from an EMBL/GenBank/DDBJ whole genome shotgun (WGS) entry which is preliminary data.</text>
</comment>
<sequence>MKIQKGRFMKATTIAYSLACLGFLFAPIVHSQSETDRSRQEIRQVCAAEFAAYEAGPKDGLTDNVIGILPTRSDVEMLAQHRGAALQAITEGNVARSAGLIRACVAATRGFQVQNGIGNPDGARAHWMIFSNALARVESRARTENASQRTSSPVAPVSPSRPTEESGQTNAAACSEEIQKVQISSQQWSGSSDDVAAKLGQFQKALFEGRCAGHPEAAAYIASANRMIGYGGNPDGAGGGVLPLASSGNATASRDSSRTRKVHNPAADAKSCTVITGNGQMAAISTRGGWQLANHCGVPIEAFWCVVSPDGQCKNGGTWTIGAGNSWSIQEGGQDLRWGACKGRNGGGFDDGSNGEKYTCHLLSWN</sequence>
<feature type="signal peptide" evidence="2">
    <location>
        <begin position="1"/>
        <end position="31"/>
    </location>
</feature>
<organism evidence="3 4">
    <name type="scientific">Arenimonas oryziterrae DSM 21050 = YC6267</name>
    <dbReference type="NCBI Taxonomy" id="1121015"/>
    <lineage>
        <taxon>Bacteria</taxon>
        <taxon>Pseudomonadati</taxon>
        <taxon>Pseudomonadota</taxon>
        <taxon>Gammaproteobacteria</taxon>
        <taxon>Lysobacterales</taxon>
        <taxon>Lysobacteraceae</taxon>
        <taxon>Arenimonas</taxon>
    </lineage>
</organism>
<name>A0A091AU14_9GAMM</name>
<dbReference type="PATRIC" id="fig|1121015.4.peg.1588"/>
<dbReference type="EMBL" id="AVCI01000005">
    <property type="protein sequence ID" value="KFN43698.1"/>
    <property type="molecule type" value="Genomic_DNA"/>
</dbReference>
<feature type="compositionally biased region" description="Low complexity" evidence="1">
    <location>
        <begin position="149"/>
        <end position="161"/>
    </location>
</feature>
<proteinExistence type="predicted"/>
<evidence type="ECO:0008006" key="5">
    <source>
        <dbReference type="Google" id="ProtNLM"/>
    </source>
</evidence>
<dbReference type="Proteomes" id="UP000029385">
    <property type="component" value="Unassembled WGS sequence"/>
</dbReference>
<reference evidence="3 4" key="1">
    <citation type="submission" date="2013-09" db="EMBL/GenBank/DDBJ databases">
        <title>Genome sequencing of Arenimonas oryziterrae.</title>
        <authorList>
            <person name="Chen F."/>
            <person name="Wang G."/>
        </authorList>
    </citation>
    <scope>NUCLEOTIDE SEQUENCE [LARGE SCALE GENOMIC DNA]</scope>
    <source>
        <strain evidence="3 4">YC6267</strain>
    </source>
</reference>